<evidence type="ECO:0000313" key="2">
    <source>
        <dbReference type="Proteomes" id="UP001215280"/>
    </source>
</evidence>
<proteinExistence type="predicted"/>
<keyword evidence="2" id="KW-1185">Reference proteome</keyword>
<evidence type="ECO:0000313" key="1">
    <source>
        <dbReference type="EMBL" id="KAJ7734549.1"/>
    </source>
</evidence>
<comment type="caution">
    <text evidence="1">The sequence shown here is derived from an EMBL/GenBank/DDBJ whole genome shotgun (WGS) entry which is preliminary data.</text>
</comment>
<sequence>MFSRLFSMFSAPTPPPEGMRPIPCTGFDLGAKDLVMTTGLIIDARLDSKKLEHTISMLVERKFPRAGARLALRNGVYEFQVPKMFGPDTPPLVFTAEDYPEPYRSTVRPEIPKHISDSQPSVSAIPDLDAYFRSRSCPASLDAFLVPNTPLPHVHVTVFDDITFIGITASHIGFDALGTKTLLHAWTRLINGDDIDTIPGMDWDAMPFESFTGPTTVRHMRGWFDLGVFTQLLFIARFVLRLFRDPKETSYLVRVPKVFLDDSKREIMENLKLQGSAEWVGSSDILMAWWFKTVFSCRASNDATPIHIHFPVNLREKSVFHGESTLGTPYINNAVSSIAVPPIPANTFREESVGALALRIRRTILAYNADVPGIRADMYWRCANPSQVHFPCSADGEYAINTNWRAAQFSELDFSGACVPGSGKEARVVFVFPVISSGNTVPMRGNGAVLMEDEEAIWMNQVRGEKDWERIRQSGTVTFI</sequence>
<dbReference type="InterPro" id="IPR023213">
    <property type="entry name" value="CAT-like_dom_sf"/>
</dbReference>
<organism evidence="1 2">
    <name type="scientific">Mycena maculata</name>
    <dbReference type="NCBI Taxonomy" id="230809"/>
    <lineage>
        <taxon>Eukaryota</taxon>
        <taxon>Fungi</taxon>
        <taxon>Dikarya</taxon>
        <taxon>Basidiomycota</taxon>
        <taxon>Agaricomycotina</taxon>
        <taxon>Agaricomycetes</taxon>
        <taxon>Agaricomycetidae</taxon>
        <taxon>Agaricales</taxon>
        <taxon>Marasmiineae</taxon>
        <taxon>Mycenaceae</taxon>
        <taxon>Mycena</taxon>
    </lineage>
</organism>
<dbReference type="EMBL" id="JARJLG010000160">
    <property type="protein sequence ID" value="KAJ7734549.1"/>
    <property type="molecule type" value="Genomic_DNA"/>
</dbReference>
<dbReference type="Proteomes" id="UP001215280">
    <property type="component" value="Unassembled WGS sequence"/>
</dbReference>
<dbReference type="Pfam" id="PF02458">
    <property type="entry name" value="Transferase"/>
    <property type="match status" value="1"/>
</dbReference>
<reference evidence="1" key="1">
    <citation type="submission" date="2023-03" db="EMBL/GenBank/DDBJ databases">
        <title>Massive genome expansion in bonnet fungi (Mycena s.s.) driven by repeated elements and novel gene families across ecological guilds.</title>
        <authorList>
            <consortium name="Lawrence Berkeley National Laboratory"/>
            <person name="Harder C.B."/>
            <person name="Miyauchi S."/>
            <person name="Viragh M."/>
            <person name="Kuo A."/>
            <person name="Thoen E."/>
            <person name="Andreopoulos B."/>
            <person name="Lu D."/>
            <person name="Skrede I."/>
            <person name="Drula E."/>
            <person name="Henrissat B."/>
            <person name="Morin E."/>
            <person name="Kohler A."/>
            <person name="Barry K."/>
            <person name="LaButti K."/>
            <person name="Morin E."/>
            <person name="Salamov A."/>
            <person name="Lipzen A."/>
            <person name="Mereny Z."/>
            <person name="Hegedus B."/>
            <person name="Baldrian P."/>
            <person name="Stursova M."/>
            <person name="Weitz H."/>
            <person name="Taylor A."/>
            <person name="Grigoriev I.V."/>
            <person name="Nagy L.G."/>
            <person name="Martin F."/>
            <person name="Kauserud H."/>
        </authorList>
    </citation>
    <scope>NUCLEOTIDE SEQUENCE</scope>
    <source>
        <strain evidence="1">CBHHK188m</strain>
    </source>
</reference>
<protein>
    <submittedName>
        <fullName evidence="1">Uncharacterized protein</fullName>
    </submittedName>
</protein>
<dbReference type="Gene3D" id="3.30.559.10">
    <property type="entry name" value="Chloramphenicol acetyltransferase-like domain"/>
    <property type="match status" value="2"/>
</dbReference>
<name>A0AAD7I5B9_9AGAR</name>
<dbReference type="AlphaFoldDB" id="A0AAD7I5B9"/>
<accession>A0AAD7I5B9</accession>
<gene>
    <name evidence="1" type="ORF">DFH07DRAFT_928433</name>
</gene>